<dbReference type="Gene3D" id="3.20.20.80">
    <property type="entry name" value="Glycosidases"/>
    <property type="match status" value="2"/>
</dbReference>
<dbReference type="PROSITE" id="PS51910">
    <property type="entry name" value="GH18_2"/>
    <property type="match status" value="2"/>
</dbReference>
<feature type="domain" description="GH18" evidence="10">
    <location>
        <begin position="98"/>
        <end position="420"/>
    </location>
</feature>
<dbReference type="Proteomes" id="UP001144256">
    <property type="component" value="Unassembled WGS sequence"/>
</dbReference>
<keyword evidence="4" id="KW-0624">Polysaccharide degradation</keyword>
<evidence type="ECO:0000256" key="9">
    <source>
        <dbReference type="SAM" id="SignalP"/>
    </source>
</evidence>
<accession>A0A9W6DD66</accession>
<dbReference type="CDD" id="cd12214">
    <property type="entry name" value="ChiA1_BD"/>
    <property type="match status" value="1"/>
</dbReference>
<dbReference type="InterPro" id="IPR050314">
    <property type="entry name" value="Glycosyl_Hydrlase_18"/>
</dbReference>
<feature type="region of interest" description="Disordered" evidence="8">
    <location>
        <begin position="75"/>
        <end position="95"/>
    </location>
</feature>
<comment type="caution">
    <text evidence="11">The sequence shown here is derived from an EMBL/GenBank/DDBJ whole genome shotgun (WGS) entry which is preliminary data.</text>
</comment>
<gene>
    <name evidence="11" type="ORF">SH1V18_07560</name>
</gene>
<dbReference type="Pfam" id="PF00704">
    <property type="entry name" value="Glyco_hydro_18"/>
    <property type="match status" value="2"/>
</dbReference>
<evidence type="ECO:0000256" key="2">
    <source>
        <dbReference type="ARBA" id="ARBA00012729"/>
    </source>
</evidence>
<dbReference type="CDD" id="cd06548">
    <property type="entry name" value="GH18_chitinase"/>
    <property type="match status" value="1"/>
</dbReference>
<dbReference type="GO" id="GO:0008061">
    <property type="term" value="F:chitin binding"/>
    <property type="evidence" value="ECO:0007669"/>
    <property type="project" value="InterPro"/>
</dbReference>
<proteinExistence type="predicted"/>
<dbReference type="SMART" id="SM00636">
    <property type="entry name" value="Glyco_18"/>
    <property type="match status" value="2"/>
</dbReference>
<dbReference type="PANTHER" id="PTHR11177">
    <property type="entry name" value="CHITINASE"/>
    <property type="match status" value="1"/>
</dbReference>
<dbReference type="Gene3D" id="3.10.50.10">
    <property type="match status" value="1"/>
</dbReference>
<evidence type="ECO:0000256" key="1">
    <source>
        <dbReference type="ARBA" id="ARBA00000822"/>
    </source>
</evidence>
<keyword evidence="12" id="KW-1185">Reference proteome</keyword>
<evidence type="ECO:0000256" key="7">
    <source>
        <dbReference type="RuleBase" id="RU000489"/>
    </source>
</evidence>
<feature type="compositionally biased region" description="Pro residues" evidence="8">
    <location>
        <begin position="78"/>
        <end position="90"/>
    </location>
</feature>
<reference evidence="11" key="1">
    <citation type="submission" date="2022-06" db="EMBL/GenBank/DDBJ databases">
        <title>Vallitalea longa sp. nov., an anaerobic bacterium isolated from marine sediment.</title>
        <authorList>
            <person name="Hirano S."/>
            <person name="Terahara T."/>
            <person name="Mori K."/>
            <person name="Hamada M."/>
            <person name="Matsumoto R."/>
            <person name="Kobayashi T."/>
        </authorList>
    </citation>
    <scope>NUCLEOTIDE SEQUENCE</scope>
    <source>
        <strain evidence="11">SH18-1</strain>
    </source>
</reference>
<dbReference type="GO" id="GO:0006032">
    <property type="term" value="P:chitin catabolic process"/>
    <property type="evidence" value="ECO:0007669"/>
    <property type="project" value="UniProtKB-KW"/>
</dbReference>
<dbReference type="InterPro" id="IPR029070">
    <property type="entry name" value="Chitinase_insertion_sf"/>
</dbReference>
<dbReference type="GO" id="GO:0005576">
    <property type="term" value="C:extracellular region"/>
    <property type="evidence" value="ECO:0007669"/>
    <property type="project" value="InterPro"/>
</dbReference>
<dbReference type="PANTHER" id="PTHR11177:SF317">
    <property type="entry name" value="CHITINASE 12-RELATED"/>
    <property type="match status" value="1"/>
</dbReference>
<dbReference type="SUPFAM" id="SSF54556">
    <property type="entry name" value="Chitinase insertion domain"/>
    <property type="match status" value="1"/>
</dbReference>
<evidence type="ECO:0000259" key="10">
    <source>
        <dbReference type="PROSITE" id="PS51910"/>
    </source>
</evidence>
<keyword evidence="3 7" id="KW-0378">Hydrolase</keyword>
<dbReference type="SUPFAM" id="SSF51445">
    <property type="entry name" value="(Trans)glycosidases"/>
    <property type="match status" value="2"/>
</dbReference>
<evidence type="ECO:0000256" key="4">
    <source>
        <dbReference type="ARBA" id="ARBA00023024"/>
    </source>
</evidence>
<dbReference type="SUPFAM" id="SSF51055">
    <property type="entry name" value="Carbohydrate binding domain"/>
    <property type="match status" value="1"/>
</dbReference>
<dbReference type="PROSITE" id="PS01095">
    <property type="entry name" value="GH18_1"/>
    <property type="match status" value="2"/>
</dbReference>
<dbReference type="Pfam" id="PF02839">
    <property type="entry name" value="CBM_5_12"/>
    <property type="match status" value="1"/>
</dbReference>
<dbReference type="InterPro" id="IPR001223">
    <property type="entry name" value="Glyco_hydro18_cat"/>
</dbReference>
<dbReference type="GO" id="GO:0030246">
    <property type="term" value="F:carbohydrate binding"/>
    <property type="evidence" value="ECO:0007669"/>
    <property type="project" value="InterPro"/>
</dbReference>
<sequence length="865" mass="95915">MKKHHFLTLILTAVLLVTTISFTSLQAQEINEWQVGVSYNTGDLVTYDGTVYECRQPHTSLAGWEPPNVLALWLPTTDPGPGPGPDPDPGQGPNDLERVVVGYWHNFDNGSTVIRLKDVSADFNVVNVAFAEPVGDTYTMAFSPFNATDAEFISDIEKLKARGTKVLISIGGSNGTVILSDNNAKQTFVTTMINIIETYGFDGIDIDLEGSSLSLDSGDTDFTNPTTAKVVNLIDAITEIRNHFGNDFVLTMAPETAYVQGGYSTYGGSWGAYLPVIYALRNELDYIHVQHYNSGSMVALDGMSYTQGTADFQVAMAEMLLRGFPVGNNPDSVFPPLRQDQIAIGLPACSNAAGGGYINTTEMEKALDYIIKGQSFNGQYQLQKVDGYPDLRGIMTWSINWDAYNNYDFSTFYSNYFGALGIINPTPTPPPAGKRIIAYYPEWAAYSGHNQYAPSDLPWDKVTHINYAFADIKNGEIALFDEWAATGISFGEPWDSPFKGCLGQFKKLKQQHPNTNILISVGGWSRSAEFHNIAATSASRVKFANSVVDFLREWNFDGVDIDWEYPAFYRLGDTVDNPNDLGTPYATPDEKQTFTLLLQQMRETLDQAGAADDRYYYLTTAVGAGVDKIQQTEPNLYSQYVDFINVMTFDMHGAFEGITGHQSPLYFNQDSENAYRAYFQSLYTDPVEVEANVELMKKYSIHQALECLKSYGVESDKLVLSSPFYSRGWAKVQNNGPISSLPGLYATCSGKNHTDTYGAHGIWDGGRWAGNNPYYNVKSKEQDSSFQKYRDPVSKVPYLYSETKGEMYTYEDLISLQEKIDYVINNNYGGIMFWEASGDYVPSTGTNKGGTGELVNLLYDGLIGQ</sequence>
<feature type="domain" description="GH18" evidence="10">
    <location>
        <begin position="434"/>
        <end position="865"/>
    </location>
</feature>
<protein>
    <recommendedName>
        <fullName evidence="2">chitinase</fullName>
        <ecNumber evidence="2">3.2.1.14</ecNumber>
    </recommendedName>
</protein>
<dbReference type="InterPro" id="IPR036573">
    <property type="entry name" value="CBM_sf_5/12"/>
</dbReference>
<evidence type="ECO:0000313" key="11">
    <source>
        <dbReference type="EMBL" id="GKX28276.1"/>
    </source>
</evidence>
<organism evidence="11 12">
    <name type="scientific">Vallitalea longa</name>
    <dbReference type="NCBI Taxonomy" id="2936439"/>
    <lineage>
        <taxon>Bacteria</taxon>
        <taxon>Bacillati</taxon>
        <taxon>Bacillota</taxon>
        <taxon>Clostridia</taxon>
        <taxon>Lachnospirales</taxon>
        <taxon>Vallitaleaceae</taxon>
        <taxon>Vallitalea</taxon>
    </lineage>
</organism>
<keyword evidence="4" id="KW-0146">Chitin degradation</keyword>
<dbReference type="EC" id="3.2.1.14" evidence="2"/>
<keyword evidence="9" id="KW-0732">Signal</keyword>
<dbReference type="AlphaFoldDB" id="A0A9W6DD66"/>
<dbReference type="InterPro" id="IPR017853">
    <property type="entry name" value="GH"/>
</dbReference>
<dbReference type="EMBL" id="BRLB01000001">
    <property type="protein sequence ID" value="GKX28276.1"/>
    <property type="molecule type" value="Genomic_DNA"/>
</dbReference>
<keyword evidence="6 7" id="KW-0326">Glycosidase</keyword>
<dbReference type="InterPro" id="IPR003610">
    <property type="entry name" value="CBM5/12"/>
</dbReference>
<evidence type="ECO:0000256" key="8">
    <source>
        <dbReference type="SAM" id="MobiDB-lite"/>
    </source>
</evidence>
<dbReference type="InterPro" id="IPR001579">
    <property type="entry name" value="Glyco_hydro_18_chit_AS"/>
</dbReference>
<dbReference type="CDD" id="cd02871">
    <property type="entry name" value="GH18_chitinase_D-like"/>
    <property type="match status" value="1"/>
</dbReference>
<evidence type="ECO:0000256" key="3">
    <source>
        <dbReference type="ARBA" id="ARBA00022801"/>
    </source>
</evidence>
<evidence type="ECO:0000313" key="12">
    <source>
        <dbReference type="Proteomes" id="UP001144256"/>
    </source>
</evidence>
<feature type="signal peptide" evidence="9">
    <location>
        <begin position="1"/>
        <end position="27"/>
    </location>
</feature>
<evidence type="ECO:0000256" key="6">
    <source>
        <dbReference type="ARBA" id="ARBA00023295"/>
    </source>
</evidence>
<dbReference type="GO" id="GO:0005975">
    <property type="term" value="P:carbohydrate metabolic process"/>
    <property type="evidence" value="ECO:0007669"/>
    <property type="project" value="InterPro"/>
</dbReference>
<dbReference type="RefSeq" id="WP_281812398.1">
    <property type="nucleotide sequence ID" value="NZ_BRLB01000001.1"/>
</dbReference>
<dbReference type="Gene3D" id="2.10.10.20">
    <property type="entry name" value="Carbohydrate-binding module superfamily 5/12"/>
    <property type="match status" value="1"/>
</dbReference>
<feature type="chain" id="PRO_5040952707" description="chitinase" evidence="9">
    <location>
        <begin position="28"/>
        <end position="865"/>
    </location>
</feature>
<keyword evidence="5" id="KW-0119">Carbohydrate metabolism</keyword>
<dbReference type="GO" id="GO:0008843">
    <property type="term" value="F:endochitinase activity"/>
    <property type="evidence" value="ECO:0007669"/>
    <property type="project" value="UniProtKB-EC"/>
</dbReference>
<evidence type="ECO:0000256" key="5">
    <source>
        <dbReference type="ARBA" id="ARBA00023277"/>
    </source>
</evidence>
<name>A0A9W6DD66_9FIRM</name>
<dbReference type="SMART" id="SM00495">
    <property type="entry name" value="ChtBD3"/>
    <property type="match status" value="1"/>
</dbReference>
<dbReference type="InterPro" id="IPR011583">
    <property type="entry name" value="Chitinase_II/V-like_cat"/>
</dbReference>
<comment type="catalytic activity">
    <reaction evidence="1">
        <text>Random endo-hydrolysis of N-acetyl-beta-D-glucosaminide (1-&gt;4)-beta-linkages in chitin and chitodextrins.</text>
        <dbReference type="EC" id="3.2.1.14"/>
    </reaction>
</comment>